<dbReference type="EMBL" id="DTMF01000110">
    <property type="protein sequence ID" value="HGF33585.1"/>
    <property type="molecule type" value="Genomic_DNA"/>
</dbReference>
<dbReference type="PANTHER" id="PTHR21240">
    <property type="entry name" value="2-AMINO-3-CARBOXYLMUCONATE-6-SEMIALDEHYDE DECARBOXYLASE"/>
    <property type="match status" value="1"/>
</dbReference>
<keyword evidence="3" id="KW-0378">Hydrolase</keyword>
<keyword evidence="1" id="KW-0456">Lyase</keyword>
<reference evidence="3" key="1">
    <citation type="journal article" date="2020" name="mSystems">
        <title>Genome- and Community-Level Interaction Insights into Carbon Utilization and Element Cycling Functions of Hydrothermarchaeota in Hydrothermal Sediment.</title>
        <authorList>
            <person name="Zhou Z."/>
            <person name="Liu Y."/>
            <person name="Xu W."/>
            <person name="Pan J."/>
            <person name="Luo Z.H."/>
            <person name="Li M."/>
        </authorList>
    </citation>
    <scope>NUCLEOTIDE SEQUENCE [LARGE SCALE GENOMIC DNA]</scope>
    <source>
        <strain evidence="3">SpSt-897</strain>
    </source>
</reference>
<dbReference type="GO" id="GO:0016787">
    <property type="term" value="F:hydrolase activity"/>
    <property type="evidence" value="ECO:0007669"/>
    <property type="project" value="UniProtKB-KW"/>
</dbReference>
<gene>
    <name evidence="3" type="ORF">ENW96_04230</name>
</gene>
<protein>
    <submittedName>
        <fullName evidence="3">Amidohydrolase</fullName>
    </submittedName>
</protein>
<feature type="domain" description="Amidohydrolase-related" evidence="2">
    <location>
        <begin position="3"/>
        <end position="271"/>
    </location>
</feature>
<dbReference type="GO" id="GO:0019748">
    <property type="term" value="P:secondary metabolic process"/>
    <property type="evidence" value="ECO:0007669"/>
    <property type="project" value="TreeGrafter"/>
</dbReference>
<dbReference type="InterPro" id="IPR032465">
    <property type="entry name" value="ACMSD"/>
</dbReference>
<dbReference type="PANTHER" id="PTHR21240:SF28">
    <property type="entry name" value="ISO-OROTATE DECARBOXYLASE (EUROFUNG)"/>
    <property type="match status" value="1"/>
</dbReference>
<dbReference type="SUPFAM" id="SSF51556">
    <property type="entry name" value="Metallo-dependent hydrolases"/>
    <property type="match status" value="1"/>
</dbReference>
<evidence type="ECO:0000259" key="2">
    <source>
        <dbReference type="Pfam" id="PF04909"/>
    </source>
</evidence>
<name>A0A7C3Z186_9BACT</name>
<dbReference type="GO" id="GO:0016831">
    <property type="term" value="F:carboxy-lyase activity"/>
    <property type="evidence" value="ECO:0007669"/>
    <property type="project" value="InterPro"/>
</dbReference>
<organism evidence="3">
    <name type="scientific">Desulfobacca acetoxidans</name>
    <dbReference type="NCBI Taxonomy" id="60893"/>
    <lineage>
        <taxon>Bacteria</taxon>
        <taxon>Pseudomonadati</taxon>
        <taxon>Thermodesulfobacteriota</taxon>
        <taxon>Desulfobaccia</taxon>
        <taxon>Desulfobaccales</taxon>
        <taxon>Desulfobaccaceae</taxon>
        <taxon>Desulfobacca</taxon>
    </lineage>
</organism>
<dbReference type="GO" id="GO:0005737">
    <property type="term" value="C:cytoplasm"/>
    <property type="evidence" value="ECO:0007669"/>
    <property type="project" value="TreeGrafter"/>
</dbReference>
<accession>A0A7C3Z186</accession>
<evidence type="ECO:0000313" key="3">
    <source>
        <dbReference type="EMBL" id="HGF33585.1"/>
    </source>
</evidence>
<proteinExistence type="predicted"/>
<sequence>MLDAHTHVFPEEICRRREDFFSDEPAFRSLYSAPASRLVGPEELLRTLEEEGMEAAVVSGFPWRQERLWRRQHEVILEAMRRWPRKIIGFCNVNPLDRAAAKEVERCLAAGFRGVGELAWYREDPGEDLDYFLAPLAELAQHYQVPLMLHLNDPVGAPYPGKATIRLDIVYRVIKKFPEVIWILAHWGGGLPFYGLLKKEAPEVFRRVYFDTAASPYLYRPKIYRLAAEMAGPEKILFGSDYPLLPPKRYFKEMAEAELPQDWREMMVGKNLAGLLNWQPGERPGT</sequence>
<evidence type="ECO:0000256" key="1">
    <source>
        <dbReference type="ARBA" id="ARBA00023239"/>
    </source>
</evidence>
<dbReference type="InterPro" id="IPR006680">
    <property type="entry name" value="Amidohydro-rel"/>
</dbReference>
<dbReference type="AlphaFoldDB" id="A0A7C3Z186"/>
<comment type="caution">
    <text evidence="3">The sequence shown here is derived from an EMBL/GenBank/DDBJ whole genome shotgun (WGS) entry which is preliminary data.</text>
</comment>
<dbReference type="Gene3D" id="3.20.20.140">
    <property type="entry name" value="Metal-dependent hydrolases"/>
    <property type="match status" value="1"/>
</dbReference>
<dbReference type="InterPro" id="IPR032466">
    <property type="entry name" value="Metal_Hydrolase"/>
</dbReference>
<dbReference type="Pfam" id="PF04909">
    <property type="entry name" value="Amidohydro_2"/>
    <property type="match status" value="1"/>
</dbReference>